<comment type="subcellular location">
    <subcellularLocation>
        <location evidence="1">Membrane</location>
        <topology evidence="1">Single-pass membrane protein</topology>
    </subcellularLocation>
</comment>
<organism evidence="7 8">
    <name type="scientific">Desulfobotulus alkaliphilus</name>
    <dbReference type="NCBI Taxonomy" id="622671"/>
    <lineage>
        <taxon>Bacteria</taxon>
        <taxon>Pseudomonadati</taxon>
        <taxon>Thermodesulfobacteriota</taxon>
        <taxon>Desulfobacteria</taxon>
        <taxon>Desulfobacterales</taxon>
        <taxon>Desulfobacteraceae</taxon>
        <taxon>Desulfobotulus</taxon>
    </lineage>
</organism>
<evidence type="ECO:0000256" key="4">
    <source>
        <dbReference type="ARBA" id="ARBA00023136"/>
    </source>
</evidence>
<evidence type="ECO:0000256" key="1">
    <source>
        <dbReference type="ARBA" id="ARBA00004167"/>
    </source>
</evidence>
<evidence type="ECO:0000259" key="6">
    <source>
        <dbReference type="PROSITE" id="PS52015"/>
    </source>
</evidence>
<comment type="caution">
    <text evidence="7">The sequence shown here is derived from an EMBL/GenBank/DDBJ whole genome shotgun (WGS) entry which is preliminary data.</text>
</comment>
<dbReference type="OrthoDB" id="5432798at2"/>
<reference evidence="7 8" key="1">
    <citation type="submission" date="2019-07" db="EMBL/GenBank/DDBJ databases">
        <title>Genome sequencing of 100 strains of the haloalkaliphilic chemolithoautotrophic sulfur-oxidizing bacterium Thioalkalivibrio.</title>
        <authorList>
            <person name="Muyzer G."/>
        </authorList>
    </citation>
    <scope>NUCLEOTIDE SEQUENCE [LARGE SCALE GENOMIC DNA]</scope>
    <source>
        <strain evidence="7 8">ASO4-4</strain>
    </source>
</reference>
<dbReference type="AlphaFoldDB" id="A0A562RT86"/>
<dbReference type="InterPro" id="IPR037682">
    <property type="entry name" value="TonB_C"/>
</dbReference>
<dbReference type="Proteomes" id="UP000318307">
    <property type="component" value="Unassembled WGS sequence"/>
</dbReference>
<proteinExistence type="predicted"/>
<dbReference type="SUPFAM" id="SSF74653">
    <property type="entry name" value="TolA/TonB C-terminal domain"/>
    <property type="match status" value="1"/>
</dbReference>
<keyword evidence="8" id="KW-1185">Reference proteome</keyword>
<keyword evidence="3" id="KW-1133">Transmembrane helix</keyword>
<evidence type="ECO:0000256" key="2">
    <source>
        <dbReference type="ARBA" id="ARBA00022692"/>
    </source>
</evidence>
<gene>
    <name evidence="7" type="ORF">LZ24_01800</name>
</gene>
<dbReference type="Pfam" id="PF13103">
    <property type="entry name" value="TonB_2"/>
    <property type="match status" value="1"/>
</dbReference>
<accession>A0A562RT86</accession>
<feature type="region of interest" description="Disordered" evidence="5">
    <location>
        <begin position="62"/>
        <end position="137"/>
    </location>
</feature>
<protein>
    <submittedName>
        <fullName evidence="7">Colicin import membrane protein</fullName>
    </submittedName>
</protein>
<keyword evidence="4" id="KW-0472">Membrane</keyword>
<dbReference type="NCBIfam" id="TIGR01352">
    <property type="entry name" value="tonB_Cterm"/>
    <property type="match status" value="1"/>
</dbReference>
<dbReference type="PROSITE" id="PS52015">
    <property type="entry name" value="TONB_CTD"/>
    <property type="match status" value="1"/>
</dbReference>
<sequence>MRVADMMPGLENRFGLFLALSLAAHVFFLGSAMLFPRWFGIAVPQKISPMLVDLVAPVPSSGSATESGSVASVPEKSPAVSRPSSPPEPLPVKSPETLRLPAEEKPKEALTKKQAEAPIPLKRPSVPQRSRPSAEEVRRSLLDSALGDMARRVEEEGRPAALQEVFESTEKEIAEGPAGSGSGPSGVEGVRGAAAGRARDVYISMAAHRVQQNWAYAGSGGSAEGAVVVFHITREGRVRNLVLQQSSGNRRIDESARRAILKAEPFPSFPDALPDERIAIGFRFTDKGVDL</sequence>
<dbReference type="GO" id="GO:0055085">
    <property type="term" value="P:transmembrane transport"/>
    <property type="evidence" value="ECO:0007669"/>
    <property type="project" value="InterPro"/>
</dbReference>
<feature type="compositionally biased region" description="Basic and acidic residues" evidence="5">
    <location>
        <begin position="101"/>
        <end position="115"/>
    </location>
</feature>
<keyword evidence="2" id="KW-0812">Transmembrane</keyword>
<evidence type="ECO:0000313" key="8">
    <source>
        <dbReference type="Proteomes" id="UP000318307"/>
    </source>
</evidence>
<name>A0A562RT86_9BACT</name>
<feature type="domain" description="TonB C-terminal" evidence="6">
    <location>
        <begin position="198"/>
        <end position="291"/>
    </location>
</feature>
<dbReference type="Gene3D" id="3.30.1150.10">
    <property type="match status" value="1"/>
</dbReference>
<dbReference type="GO" id="GO:0016020">
    <property type="term" value="C:membrane"/>
    <property type="evidence" value="ECO:0007669"/>
    <property type="project" value="UniProtKB-SubCell"/>
</dbReference>
<feature type="region of interest" description="Disordered" evidence="5">
    <location>
        <begin position="171"/>
        <end position="191"/>
    </location>
</feature>
<evidence type="ECO:0000256" key="3">
    <source>
        <dbReference type="ARBA" id="ARBA00022989"/>
    </source>
</evidence>
<evidence type="ECO:0000256" key="5">
    <source>
        <dbReference type="SAM" id="MobiDB-lite"/>
    </source>
</evidence>
<dbReference type="EMBL" id="VLLC01000012">
    <property type="protein sequence ID" value="TWI71784.1"/>
    <property type="molecule type" value="Genomic_DNA"/>
</dbReference>
<dbReference type="InterPro" id="IPR006260">
    <property type="entry name" value="TonB/TolA_C"/>
</dbReference>
<evidence type="ECO:0000313" key="7">
    <source>
        <dbReference type="EMBL" id="TWI71784.1"/>
    </source>
</evidence>